<keyword evidence="4 7" id="KW-0547">Nucleotide-binding</keyword>
<dbReference type="Gene3D" id="3.30.200.20">
    <property type="entry name" value="Phosphorylase Kinase, domain 1"/>
    <property type="match status" value="1"/>
</dbReference>
<dbReference type="SUPFAM" id="SSF56112">
    <property type="entry name" value="Protein kinase-like (PK-like)"/>
    <property type="match status" value="1"/>
</dbReference>
<proteinExistence type="inferred from homology"/>
<protein>
    <recommendedName>
        <fullName evidence="1">non-specific serine/threonine protein kinase</fullName>
        <ecNumber evidence="1">2.7.11.1</ecNumber>
    </recommendedName>
</protein>
<dbReference type="EC" id="2.7.11.1" evidence="1"/>
<dbReference type="InterPro" id="IPR000719">
    <property type="entry name" value="Prot_kinase_dom"/>
</dbReference>
<dbReference type="SMART" id="SM00220">
    <property type="entry name" value="S_TKc"/>
    <property type="match status" value="1"/>
</dbReference>
<comment type="caution">
    <text evidence="11">The sequence shown here is derived from an EMBL/GenBank/DDBJ whole genome shotgun (WGS) entry which is preliminary data.</text>
</comment>
<evidence type="ECO:0000259" key="10">
    <source>
        <dbReference type="PROSITE" id="PS50011"/>
    </source>
</evidence>
<evidence type="ECO:0000256" key="6">
    <source>
        <dbReference type="ARBA" id="ARBA00022840"/>
    </source>
</evidence>
<evidence type="ECO:0000313" key="12">
    <source>
        <dbReference type="Proteomes" id="UP001186944"/>
    </source>
</evidence>
<dbReference type="PROSITE" id="PS00107">
    <property type="entry name" value="PROTEIN_KINASE_ATP"/>
    <property type="match status" value="1"/>
</dbReference>
<organism evidence="11 12">
    <name type="scientific">Pinctada imbricata</name>
    <name type="common">Atlantic pearl-oyster</name>
    <name type="synonym">Pinctada martensii</name>
    <dbReference type="NCBI Taxonomy" id="66713"/>
    <lineage>
        <taxon>Eukaryota</taxon>
        <taxon>Metazoa</taxon>
        <taxon>Spiralia</taxon>
        <taxon>Lophotrochozoa</taxon>
        <taxon>Mollusca</taxon>
        <taxon>Bivalvia</taxon>
        <taxon>Autobranchia</taxon>
        <taxon>Pteriomorphia</taxon>
        <taxon>Pterioida</taxon>
        <taxon>Pterioidea</taxon>
        <taxon>Pteriidae</taxon>
        <taxon>Pinctada</taxon>
    </lineage>
</organism>
<dbReference type="PROSITE" id="PS00108">
    <property type="entry name" value="PROTEIN_KINASE_ST"/>
    <property type="match status" value="1"/>
</dbReference>
<keyword evidence="2 8" id="KW-0723">Serine/threonine-protein kinase</keyword>
<dbReference type="InterPro" id="IPR017441">
    <property type="entry name" value="Protein_kinase_ATP_BS"/>
</dbReference>
<keyword evidence="3" id="KW-0808">Transferase</keyword>
<dbReference type="InterPro" id="IPR011009">
    <property type="entry name" value="Kinase-like_dom_sf"/>
</dbReference>
<evidence type="ECO:0000256" key="4">
    <source>
        <dbReference type="ARBA" id="ARBA00022741"/>
    </source>
</evidence>
<dbReference type="PROSITE" id="PS50011">
    <property type="entry name" value="PROTEIN_KINASE_DOM"/>
    <property type="match status" value="1"/>
</dbReference>
<feature type="domain" description="Protein kinase" evidence="10">
    <location>
        <begin position="66"/>
        <end position="449"/>
    </location>
</feature>
<dbReference type="EMBL" id="VSWD01000011">
    <property type="protein sequence ID" value="KAK3088312.1"/>
    <property type="molecule type" value="Genomic_DNA"/>
</dbReference>
<dbReference type="GO" id="GO:0005524">
    <property type="term" value="F:ATP binding"/>
    <property type="evidence" value="ECO:0007669"/>
    <property type="project" value="UniProtKB-UniRule"/>
</dbReference>
<dbReference type="PANTHER" id="PTHR44167">
    <property type="entry name" value="OVARIAN-SPECIFIC SERINE/THREONINE-PROTEIN KINASE LOK-RELATED"/>
    <property type="match status" value="1"/>
</dbReference>
<dbReference type="Pfam" id="PF00069">
    <property type="entry name" value="Pkinase"/>
    <property type="match status" value="2"/>
</dbReference>
<evidence type="ECO:0000256" key="7">
    <source>
        <dbReference type="PROSITE-ProRule" id="PRU10141"/>
    </source>
</evidence>
<keyword evidence="5" id="KW-0418">Kinase</keyword>
<evidence type="ECO:0000256" key="9">
    <source>
        <dbReference type="SAM" id="MobiDB-lite"/>
    </source>
</evidence>
<gene>
    <name evidence="11" type="ORF">FSP39_017350</name>
</gene>
<dbReference type="GO" id="GO:0004674">
    <property type="term" value="F:protein serine/threonine kinase activity"/>
    <property type="evidence" value="ECO:0007669"/>
    <property type="project" value="UniProtKB-KW"/>
</dbReference>
<evidence type="ECO:0000256" key="2">
    <source>
        <dbReference type="ARBA" id="ARBA00022527"/>
    </source>
</evidence>
<name>A0AA88XMT6_PINIB</name>
<dbReference type="PANTHER" id="PTHR44167:SF23">
    <property type="entry name" value="CDC7 KINASE, ISOFORM A-RELATED"/>
    <property type="match status" value="1"/>
</dbReference>
<accession>A0AA88XMT6</accession>
<evidence type="ECO:0000313" key="11">
    <source>
        <dbReference type="EMBL" id="KAK3088312.1"/>
    </source>
</evidence>
<evidence type="ECO:0000256" key="1">
    <source>
        <dbReference type="ARBA" id="ARBA00012513"/>
    </source>
</evidence>
<feature type="region of interest" description="Disordered" evidence="9">
    <location>
        <begin position="213"/>
        <end position="238"/>
    </location>
</feature>
<dbReference type="Proteomes" id="UP001186944">
    <property type="component" value="Unassembled WGS sequence"/>
</dbReference>
<keyword evidence="12" id="KW-1185">Reference proteome</keyword>
<evidence type="ECO:0000256" key="8">
    <source>
        <dbReference type="RuleBase" id="RU000304"/>
    </source>
</evidence>
<dbReference type="GO" id="GO:0044773">
    <property type="term" value="P:mitotic DNA damage checkpoint signaling"/>
    <property type="evidence" value="ECO:0007669"/>
    <property type="project" value="TreeGrafter"/>
</dbReference>
<sequence>MDGRQLGCLTNYSADVNEYRYNTNDWNEILLVFVQGTSLGDQDYIIDVQEEIECLYEFVPQVEEHFIVINKIGEGTFSSVFMAKLKNHPDVEQLFALKHIIPTSHPTRTEGELRCLQQIGGCDNVMGVELCIRNRDHVVIVMPYFPHETFQEYLLLLSVDEVREYMRNLLIALRRVHKFDLIHRDVKPSNFLYDRRTKQYALVDFGLAHKVEERKSHHHTPSTKSAVKPPSDKKPLCNSKQHQIALNQQNISANKTTLKGEDSTDIKKMKTYTPPTPDLANGVYAKKIRSNQQAPRAGTPGFRSPEVLMKCPDQSTAVDIWSAGVIFISLLSGRYPFFRANDDMTALAQIISIMGYEKVAQSAKVYGKNLICSPNTQELELKKMCTKLRSGPVARSKSQKGDKLTEEERDAMISWATVPDSAYNLLEKLLDLNPFTRISAEDALKHEFFTDSTES</sequence>
<evidence type="ECO:0000256" key="3">
    <source>
        <dbReference type="ARBA" id="ARBA00022679"/>
    </source>
</evidence>
<feature type="binding site" evidence="7">
    <location>
        <position position="98"/>
    </location>
    <ligand>
        <name>ATP</name>
        <dbReference type="ChEBI" id="CHEBI:30616"/>
    </ligand>
</feature>
<keyword evidence="6 7" id="KW-0067">ATP-binding</keyword>
<evidence type="ECO:0000256" key="5">
    <source>
        <dbReference type="ARBA" id="ARBA00022777"/>
    </source>
</evidence>
<dbReference type="AlphaFoldDB" id="A0AA88XMT6"/>
<reference evidence="11" key="1">
    <citation type="submission" date="2019-08" db="EMBL/GenBank/DDBJ databases">
        <title>The improved chromosome-level genome for the pearl oyster Pinctada fucata martensii using PacBio sequencing and Hi-C.</title>
        <authorList>
            <person name="Zheng Z."/>
        </authorList>
    </citation>
    <scope>NUCLEOTIDE SEQUENCE</scope>
    <source>
        <strain evidence="11">ZZ-2019</strain>
        <tissue evidence="11">Adductor muscle</tissue>
    </source>
</reference>
<comment type="similarity">
    <text evidence="8">Belongs to the protein kinase superfamily.</text>
</comment>
<dbReference type="CDD" id="cd14019">
    <property type="entry name" value="STKc_Cdc7"/>
    <property type="match status" value="1"/>
</dbReference>
<dbReference type="GO" id="GO:0005634">
    <property type="term" value="C:nucleus"/>
    <property type="evidence" value="ECO:0007669"/>
    <property type="project" value="TreeGrafter"/>
</dbReference>
<dbReference type="InterPro" id="IPR008271">
    <property type="entry name" value="Ser/Thr_kinase_AS"/>
</dbReference>
<dbReference type="Gene3D" id="1.10.510.10">
    <property type="entry name" value="Transferase(Phosphotransferase) domain 1"/>
    <property type="match status" value="1"/>
</dbReference>